<gene>
    <name evidence="3" type="ORF">G4Z14_13160</name>
</gene>
<evidence type="ECO:0000313" key="4">
    <source>
        <dbReference type="Proteomes" id="UP000477782"/>
    </source>
</evidence>
<dbReference type="Gene3D" id="1.40.20.10">
    <property type="entry name" value="CHAD domain"/>
    <property type="match status" value="1"/>
</dbReference>
<dbReference type="EMBL" id="JAAIVJ010000008">
    <property type="protein sequence ID" value="NEY91248.1"/>
    <property type="molecule type" value="Genomic_DNA"/>
</dbReference>
<dbReference type="Proteomes" id="UP000477782">
    <property type="component" value="Unassembled WGS sequence"/>
</dbReference>
<proteinExistence type="predicted"/>
<feature type="region of interest" description="Disordered" evidence="1">
    <location>
        <begin position="207"/>
        <end position="245"/>
    </location>
</feature>
<evidence type="ECO:0000313" key="3">
    <source>
        <dbReference type="EMBL" id="NEY91248.1"/>
    </source>
</evidence>
<accession>A0A6M0QUT2</accession>
<feature type="compositionally biased region" description="Basic residues" evidence="1">
    <location>
        <begin position="83"/>
        <end position="95"/>
    </location>
</feature>
<keyword evidence="4" id="KW-1185">Reference proteome</keyword>
<name>A0A6M0QUT2_9RHOB</name>
<feature type="region of interest" description="Disordered" evidence="1">
    <location>
        <begin position="76"/>
        <end position="95"/>
    </location>
</feature>
<evidence type="ECO:0000259" key="2">
    <source>
        <dbReference type="PROSITE" id="PS51708"/>
    </source>
</evidence>
<dbReference type="AlphaFoldDB" id="A0A6M0QUT2"/>
<feature type="domain" description="CHAD" evidence="2">
    <location>
        <begin position="1"/>
        <end position="243"/>
    </location>
</feature>
<sequence length="245" mass="27620">MESAPIIPWIDCPPSRGTRTLRRLRAALKAFHPILDEDLADTLQDKSRALFRILGEVRDADVMALRFAEAQNAEATRDEAAHQRRRARKHLKRKKAEGFRTAVLRRLAGKGWRRGGKKAGALREAPVAVQAKAALNRAWAACLGNGPDLRQMRARTQHELRKDLKMLRYLTEFFEDLWPGAAQERFLATLRTLQDDLGEMTDTALARSLGHDDPSDLAPPQERAAQDWQALQAQGPWWQPVPAVA</sequence>
<dbReference type="Pfam" id="PF05235">
    <property type="entry name" value="CHAD"/>
    <property type="match status" value="1"/>
</dbReference>
<dbReference type="SMART" id="SM00880">
    <property type="entry name" value="CHAD"/>
    <property type="match status" value="1"/>
</dbReference>
<dbReference type="InterPro" id="IPR007899">
    <property type="entry name" value="CHAD_dom"/>
</dbReference>
<dbReference type="RefSeq" id="WP_164626499.1">
    <property type="nucleotide sequence ID" value="NZ_JAAIVJ010000008.1"/>
</dbReference>
<protein>
    <submittedName>
        <fullName evidence="3">CHAD domain-containing protein</fullName>
    </submittedName>
</protein>
<reference evidence="3 4" key="1">
    <citation type="submission" date="2020-02" db="EMBL/GenBank/DDBJ databases">
        <authorList>
            <person name="Chen W.-M."/>
        </authorList>
    </citation>
    <scope>NUCLEOTIDE SEQUENCE [LARGE SCALE GENOMIC DNA]</scope>
    <source>
        <strain evidence="3 4">KMS-5</strain>
    </source>
</reference>
<dbReference type="PANTHER" id="PTHR39339">
    <property type="entry name" value="SLR1444 PROTEIN"/>
    <property type="match status" value="1"/>
</dbReference>
<dbReference type="PANTHER" id="PTHR39339:SF1">
    <property type="entry name" value="CHAD DOMAIN-CONTAINING PROTEIN"/>
    <property type="match status" value="1"/>
</dbReference>
<organism evidence="3 4">
    <name type="scientific">Tabrizicola oligotrophica</name>
    <dbReference type="NCBI Taxonomy" id="2710650"/>
    <lineage>
        <taxon>Bacteria</taxon>
        <taxon>Pseudomonadati</taxon>
        <taxon>Pseudomonadota</taxon>
        <taxon>Alphaproteobacteria</taxon>
        <taxon>Rhodobacterales</taxon>
        <taxon>Paracoccaceae</taxon>
        <taxon>Tabrizicola</taxon>
    </lineage>
</organism>
<evidence type="ECO:0000256" key="1">
    <source>
        <dbReference type="SAM" id="MobiDB-lite"/>
    </source>
</evidence>
<dbReference type="PROSITE" id="PS51708">
    <property type="entry name" value="CHAD"/>
    <property type="match status" value="1"/>
</dbReference>
<comment type="caution">
    <text evidence="3">The sequence shown here is derived from an EMBL/GenBank/DDBJ whole genome shotgun (WGS) entry which is preliminary data.</text>
</comment>
<dbReference type="InterPro" id="IPR038186">
    <property type="entry name" value="CHAD_dom_sf"/>
</dbReference>